<dbReference type="InterPro" id="IPR016162">
    <property type="entry name" value="Ald_DH_N"/>
</dbReference>
<dbReference type="PROSITE" id="PS00687">
    <property type="entry name" value="ALDEHYDE_DEHYDR_GLU"/>
    <property type="match status" value="1"/>
</dbReference>
<keyword evidence="2 5" id="KW-0560">Oxidoreductase</keyword>
<evidence type="ECO:0000256" key="5">
    <source>
        <dbReference type="RuleBase" id="RU003345"/>
    </source>
</evidence>
<dbReference type="EMBL" id="WJXO01000001">
    <property type="protein sequence ID" value="MRN37581.1"/>
    <property type="molecule type" value="Genomic_DNA"/>
</dbReference>
<dbReference type="AlphaFoldDB" id="A0A7X2GX41"/>
<sequence>MNQVNLFINGESRPAADGQTFERFGPLSGQAATVAAAGKAADANAAVEAAAKAFPAWAALPPGEKRNRLLKAADLLASRAEEFVKIGIDEMGSSGAWYGFNVHLAANMLRDAAGMVTQIQGNVIPSDVPGRMAMGMRVPCGVVVGMAPWNAPVILATRALAMPLACGNTVVLKASENCPATHELLVRTLSEAGLGEGVVNLVTHSAEDAPEVVSALIAHPAVKRVNFTGSTHVGKIIAKQCAEYLKPVVLELGGKAPVIVCEDADLDEAANAIAFGAFFNQGQICMSTERVLVHESVADDLIGRLKAKIDGFVTGDPRQQVHIAHVESKRSADRILAMVRDAEEKGAKAITEYQVNGTAISPILLDGIAPGMQLYTEESFGPVCTLERVKDDEEAIAKANDSVFGLSAAVFSRDLGRAMAIAQRIESGICHINSATVDDEAPMPFGGVKDSGYGRFGSNASINEFTELCWITVRSTPKHYPI</sequence>
<dbReference type="InterPro" id="IPR016163">
    <property type="entry name" value="Ald_DH_C"/>
</dbReference>
<evidence type="ECO:0000313" key="8">
    <source>
        <dbReference type="Proteomes" id="UP000486297"/>
    </source>
</evidence>
<proteinExistence type="inferred from homology"/>
<dbReference type="Gene3D" id="3.40.309.10">
    <property type="entry name" value="Aldehyde Dehydrogenase, Chain A, domain 2"/>
    <property type="match status" value="1"/>
</dbReference>
<protein>
    <submittedName>
        <fullName evidence="7">Aldehyde dehydrogenase family protein</fullName>
    </submittedName>
</protein>
<dbReference type="PANTHER" id="PTHR42986">
    <property type="entry name" value="BENZALDEHYDE DEHYDROGENASE YFMT"/>
    <property type="match status" value="1"/>
</dbReference>
<comment type="similarity">
    <text evidence="1 5">Belongs to the aldehyde dehydrogenase family.</text>
</comment>
<reference evidence="7" key="1">
    <citation type="journal article" name="Emerg. Infect. Dis.">
        <title>Two cases of a newly characterized neisseria species.</title>
        <authorList>
            <person name="Mustapha M."/>
            <person name="Lemos A.P.S."/>
            <person name="Harrison L.H."/>
            <person name="Vantyne D."/>
            <person name="Sacchi C.T."/>
        </authorList>
    </citation>
    <scope>NUCLEOTIDE SEQUENCE</scope>
    <source>
        <strain evidence="7">N.95.16</strain>
    </source>
</reference>
<feature type="domain" description="Aldehyde dehydrogenase" evidence="6">
    <location>
        <begin position="17"/>
        <end position="470"/>
    </location>
</feature>
<organism evidence="7 8">
    <name type="scientific">Neisseria brasiliensis</name>
    <dbReference type="NCBI Taxonomy" id="2666100"/>
    <lineage>
        <taxon>Bacteria</taxon>
        <taxon>Pseudomonadati</taxon>
        <taxon>Pseudomonadota</taxon>
        <taxon>Betaproteobacteria</taxon>
        <taxon>Neisseriales</taxon>
        <taxon>Neisseriaceae</taxon>
        <taxon>Neisseria</taxon>
    </lineage>
</organism>
<dbReference type="PANTHER" id="PTHR42986:SF1">
    <property type="entry name" value="BENZALDEHYDE DEHYDROGENASE YFMT"/>
    <property type="match status" value="1"/>
</dbReference>
<dbReference type="RefSeq" id="WP_095503761.1">
    <property type="nucleotide sequence ID" value="NZ_WJXO01000001.1"/>
</dbReference>
<dbReference type="Proteomes" id="UP000486297">
    <property type="component" value="Unassembled WGS sequence"/>
</dbReference>
<dbReference type="CDD" id="cd07105">
    <property type="entry name" value="ALDH_SaliADH"/>
    <property type="match status" value="1"/>
</dbReference>
<feature type="active site" evidence="4">
    <location>
        <position position="251"/>
    </location>
</feature>
<evidence type="ECO:0000313" key="7">
    <source>
        <dbReference type="EMBL" id="MRN37581.1"/>
    </source>
</evidence>
<comment type="caution">
    <text evidence="7">The sequence shown here is derived from an EMBL/GenBank/DDBJ whole genome shotgun (WGS) entry which is preliminary data.</text>
</comment>
<name>A0A7X2GX41_9NEIS</name>
<dbReference type="InterPro" id="IPR016161">
    <property type="entry name" value="Ald_DH/histidinol_DH"/>
</dbReference>
<accession>A0A7X2GX41</accession>
<dbReference type="InterPro" id="IPR029510">
    <property type="entry name" value="Ald_DH_CS_GLU"/>
</dbReference>
<evidence type="ECO:0000256" key="1">
    <source>
        <dbReference type="ARBA" id="ARBA00009986"/>
    </source>
</evidence>
<gene>
    <name evidence="7" type="ORF">GJU80_03520</name>
</gene>
<evidence type="ECO:0000256" key="4">
    <source>
        <dbReference type="PROSITE-ProRule" id="PRU10007"/>
    </source>
</evidence>
<dbReference type="SUPFAM" id="SSF53720">
    <property type="entry name" value="ALDH-like"/>
    <property type="match status" value="1"/>
</dbReference>
<dbReference type="GO" id="GO:0016620">
    <property type="term" value="F:oxidoreductase activity, acting on the aldehyde or oxo group of donors, NAD or NADP as acceptor"/>
    <property type="evidence" value="ECO:0007669"/>
    <property type="project" value="InterPro"/>
</dbReference>
<keyword evidence="8" id="KW-1185">Reference proteome</keyword>
<dbReference type="Gene3D" id="3.40.605.10">
    <property type="entry name" value="Aldehyde Dehydrogenase, Chain A, domain 1"/>
    <property type="match status" value="1"/>
</dbReference>
<evidence type="ECO:0000256" key="2">
    <source>
        <dbReference type="ARBA" id="ARBA00023002"/>
    </source>
</evidence>
<dbReference type="Pfam" id="PF00171">
    <property type="entry name" value="Aldedh"/>
    <property type="match status" value="1"/>
</dbReference>
<evidence type="ECO:0000259" key="6">
    <source>
        <dbReference type="Pfam" id="PF00171"/>
    </source>
</evidence>
<dbReference type="InterPro" id="IPR015590">
    <property type="entry name" value="Aldehyde_DH_dom"/>
</dbReference>
<evidence type="ECO:0000256" key="3">
    <source>
        <dbReference type="ARBA" id="ARBA00023027"/>
    </source>
</evidence>
<keyword evidence="3" id="KW-0520">NAD</keyword>